<feature type="chain" id="PRO_5047167075" description="Lipoprotein" evidence="1">
    <location>
        <begin position="18"/>
        <end position="170"/>
    </location>
</feature>
<keyword evidence="3" id="KW-1185">Reference proteome</keyword>
<accession>A0ABQ6FAS3</accession>
<dbReference type="PROSITE" id="PS51257">
    <property type="entry name" value="PROKAR_LIPOPROTEIN"/>
    <property type="match status" value="1"/>
</dbReference>
<organism evidence="2 3">
    <name type="scientific">Zoogloea oryzae</name>
    <dbReference type="NCBI Taxonomy" id="310767"/>
    <lineage>
        <taxon>Bacteria</taxon>
        <taxon>Pseudomonadati</taxon>
        <taxon>Pseudomonadota</taxon>
        <taxon>Betaproteobacteria</taxon>
        <taxon>Rhodocyclales</taxon>
        <taxon>Zoogloeaceae</taxon>
        <taxon>Zoogloea</taxon>
    </lineage>
</organism>
<evidence type="ECO:0000256" key="1">
    <source>
        <dbReference type="SAM" id="SignalP"/>
    </source>
</evidence>
<dbReference type="RefSeq" id="WP_284187716.1">
    <property type="nucleotide sequence ID" value="NZ_BSPX01000024.1"/>
</dbReference>
<protein>
    <recommendedName>
        <fullName evidence="4">Lipoprotein</fullName>
    </recommendedName>
</protein>
<evidence type="ECO:0000313" key="3">
    <source>
        <dbReference type="Proteomes" id="UP001157167"/>
    </source>
</evidence>
<dbReference type="EMBL" id="BSPX01000024">
    <property type="protein sequence ID" value="GLT22401.1"/>
    <property type="molecule type" value="Genomic_DNA"/>
</dbReference>
<reference evidence="3" key="1">
    <citation type="journal article" date="2019" name="Int. J. Syst. Evol. Microbiol.">
        <title>The Global Catalogue of Microorganisms (GCM) 10K type strain sequencing project: providing services to taxonomists for standard genome sequencing and annotation.</title>
        <authorList>
            <consortium name="The Broad Institute Genomics Platform"/>
            <consortium name="The Broad Institute Genome Sequencing Center for Infectious Disease"/>
            <person name="Wu L."/>
            <person name="Ma J."/>
        </authorList>
    </citation>
    <scope>NUCLEOTIDE SEQUENCE [LARGE SCALE GENOMIC DNA]</scope>
    <source>
        <strain evidence="3">NBRC 102407</strain>
    </source>
</reference>
<gene>
    <name evidence="2" type="ORF">GCM10007933_18600</name>
</gene>
<sequence>MKLIQRTLLAVVLAALAGCGTLDLPSIGRPADSGGAGGGIVERPAMGASGKLKPMPLRTFSVSTQCKFKDEAGNFGSATVDVVNSKVNAFKAEVTMPKRGTCRYDLAQFRQTQALPSVELAGARDCRIHMWEQGEQITVAFANCHNLCSPASANDYVWPLLIDKSTGHCD</sequence>
<proteinExistence type="predicted"/>
<feature type="signal peptide" evidence="1">
    <location>
        <begin position="1"/>
        <end position="17"/>
    </location>
</feature>
<keyword evidence="1" id="KW-0732">Signal</keyword>
<evidence type="ECO:0000313" key="2">
    <source>
        <dbReference type="EMBL" id="GLT22401.1"/>
    </source>
</evidence>
<comment type="caution">
    <text evidence="2">The sequence shown here is derived from an EMBL/GenBank/DDBJ whole genome shotgun (WGS) entry which is preliminary data.</text>
</comment>
<evidence type="ECO:0008006" key="4">
    <source>
        <dbReference type="Google" id="ProtNLM"/>
    </source>
</evidence>
<name>A0ABQ6FAS3_9RHOO</name>
<dbReference type="Proteomes" id="UP001157167">
    <property type="component" value="Unassembled WGS sequence"/>
</dbReference>